<proteinExistence type="predicted"/>
<reference evidence="2 3" key="1">
    <citation type="submission" date="2023-10" db="EMBL/GenBank/DDBJ databases">
        <title>Noviherbaspirillum sp. CPCC 100848 genome assembly.</title>
        <authorList>
            <person name="Li X.Y."/>
            <person name="Fang X.M."/>
        </authorList>
    </citation>
    <scope>NUCLEOTIDE SEQUENCE [LARGE SCALE GENOMIC DNA]</scope>
    <source>
        <strain evidence="2 3">CPCC 100848</strain>
    </source>
</reference>
<sequence>MKSPDAIVITCEHGGNRIPPRYRELFRGHEALLRTHRGYDAGALRMARDMAEALASALESPLAMMAVSTISRLLVDLNRSPGHPGLYSDATRAASAAIREEIFRRHYLPYRGKVEHCIAGAIAGGARVIHLSCHSFTPELDGDVRNADIGLLYDPAREAESELCRRWRVALQVHASGLRTRMNYPYSGNADGFTTHLRRRFSGDAYLGIELEINQKHVLAHGRHWQQVRRGVVQAFQHALLEEKEPRPVAGAQGMRKRPAPDAH</sequence>
<organism evidence="2 3">
    <name type="scientific">Noviherbaspirillum album</name>
    <dbReference type="NCBI Taxonomy" id="3080276"/>
    <lineage>
        <taxon>Bacteria</taxon>
        <taxon>Pseudomonadati</taxon>
        <taxon>Pseudomonadota</taxon>
        <taxon>Betaproteobacteria</taxon>
        <taxon>Burkholderiales</taxon>
        <taxon>Oxalobacteraceae</taxon>
        <taxon>Noviherbaspirillum</taxon>
    </lineage>
</organism>
<comment type="caution">
    <text evidence="2">The sequence shown here is derived from an EMBL/GenBank/DDBJ whole genome shotgun (WGS) entry which is preliminary data.</text>
</comment>
<evidence type="ECO:0000256" key="1">
    <source>
        <dbReference type="SAM" id="MobiDB-lite"/>
    </source>
</evidence>
<dbReference type="Proteomes" id="UP001352263">
    <property type="component" value="Unassembled WGS sequence"/>
</dbReference>
<keyword evidence="3" id="KW-1185">Reference proteome</keyword>
<dbReference type="RefSeq" id="WP_326506284.1">
    <property type="nucleotide sequence ID" value="NZ_JAWIIV010000007.1"/>
</dbReference>
<dbReference type="Pfam" id="PF05013">
    <property type="entry name" value="FGase"/>
    <property type="match status" value="1"/>
</dbReference>
<evidence type="ECO:0000313" key="2">
    <source>
        <dbReference type="EMBL" id="MEC4719568.1"/>
    </source>
</evidence>
<gene>
    <name evidence="2" type="ORF">RY831_10430</name>
</gene>
<protein>
    <submittedName>
        <fullName evidence="2">N-formylglutamate amidohydrolase</fullName>
    </submittedName>
</protein>
<feature type="region of interest" description="Disordered" evidence="1">
    <location>
        <begin position="244"/>
        <end position="264"/>
    </location>
</feature>
<name>A0ABU6J800_9BURK</name>
<dbReference type="Gene3D" id="3.40.630.40">
    <property type="entry name" value="Zn-dependent exopeptidases"/>
    <property type="match status" value="1"/>
</dbReference>
<evidence type="ECO:0000313" key="3">
    <source>
        <dbReference type="Proteomes" id="UP001352263"/>
    </source>
</evidence>
<dbReference type="SUPFAM" id="SSF53187">
    <property type="entry name" value="Zn-dependent exopeptidases"/>
    <property type="match status" value="1"/>
</dbReference>
<accession>A0ABU6J800</accession>
<dbReference type="EMBL" id="JAWIIV010000007">
    <property type="protein sequence ID" value="MEC4719568.1"/>
    <property type="molecule type" value="Genomic_DNA"/>
</dbReference>
<dbReference type="InterPro" id="IPR007709">
    <property type="entry name" value="N-FG_amidohydro"/>
</dbReference>